<evidence type="ECO:0000313" key="2">
    <source>
        <dbReference type="Proteomes" id="UP000000702"/>
    </source>
</evidence>
<keyword evidence="2" id="KW-1185">Reference proteome</keyword>
<name>F9WAW7_TRYCI</name>
<dbReference type="Proteomes" id="UP000000702">
    <property type="component" value="Unassembled WGS sequence"/>
</dbReference>
<reference evidence="1 2" key="2">
    <citation type="journal article" date="2012" name="Proc. Natl. Acad. Sci. U.S.A.">
        <title>Antigenic diversity is generated by distinct evolutionary mechanisms in African trypanosome species.</title>
        <authorList>
            <person name="Jackson A.P."/>
            <person name="Berry A."/>
            <person name="Aslett M."/>
            <person name="Allison H.C."/>
            <person name="Burton P."/>
            <person name="Vavrova-Anderson J."/>
            <person name="Brown R."/>
            <person name="Browne H."/>
            <person name="Corton N."/>
            <person name="Hauser H."/>
            <person name="Gamble J."/>
            <person name="Gilderthorp R."/>
            <person name="Marcello L."/>
            <person name="McQuillan J."/>
            <person name="Otto T.D."/>
            <person name="Quail M.A."/>
            <person name="Sanders M.J."/>
            <person name="van Tonder A."/>
            <person name="Ginger M.L."/>
            <person name="Field M.C."/>
            <person name="Barry J.D."/>
            <person name="Hertz-Fowler C."/>
            <person name="Berriman M."/>
        </authorList>
    </citation>
    <scope>NUCLEOTIDE SEQUENCE [LARGE SCALE GENOMIC DNA]</scope>
    <source>
        <strain evidence="1 2">IL3000</strain>
    </source>
</reference>
<organism evidence="1 2">
    <name type="scientific">Trypanosoma congolense (strain IL3000)</name>
    <dbReference type="NCBI Taxonomy" id="1068625"/>
    <lineage>
        <taxon>Eukaryota</taxon>
        <taxon>Discoba</taxon>
        <taxon>Euglenozoa</taxon>
        <taxon>Kinetoplastea</taxon>
        <taxon>Metakinetoplastina</taxon>
        <taxon>Trypanosomatida</taxon>
        <taxon>Trypanosomatidae</taxon>
        <taxon>Trypanosoma</taxon>
        <taxon>Nannomonas</taxon>
    </lineage>
</organism>
<dbReference type="EMBL" id="CAEQ01001491">
    <property type="protein sequence ID" value="CCD14390.1"/>
    <property type="molecule type" value="Genomic_DNA"/>
</dbReference>
<sequence>MSKVFETSKYRLGGEGRPVKKRDLLECFQTGKRSEVGKANLAKIPESVKEKSGPDVYASIKTINHSAMDVHLKKGGVDDSHAGYNLIKKTSGILSSSLQDKLWWCGGILTIRKGFREDVNTESFAAGDISDNTTAGINSNNIKAAWTNSPATKIVHLANTLDEIKNLTEKKRQIDGIFKGVRAKIEKCFAFQGKSDKKSGSVGQTCLDNAAQLATELQAVNALLAIYRKQQDEFKSRPTESVTITVNETINTTNLAAAGKNYPSKGEYFFLASIL</sequence>
<dbReference type="AlphaFoldDB" id="F9WAW7"/>
<accession>F9WAW7</accession>
<proteinExistence type="predicted"/>
<dbReference type="VEuPathDB" id="TriTrypDB:TcIL3000_0_50080"/>
<reference evidence="2" key="1">
    <citation type="submission" date="2011-07" db="EMBL/GenBank/DDBJ databases">
        <title>Divergent evolution of antigenic variation in African trypanosomes.</title>
        <authorList>
            <person name="Jackson A.P."/>
            <person name="Berry A."/>
            <person name="Allison H.C."/>
            <person name="Burton P."/>
            <person name="Anderson J."/>
            <person name="Aslett M."/>
            <person name="Brown R."/>
            <person name="Corton N."/>
            <person name="Harris D."/>
            <person name="Hauser H."/>
            <person name="Gamble J."/>
            <person name="Gilderthorp R."/>
            <person name="McQuillan J."/>
            <person name="Quail M.A."/>
            <person name="Sanders M."/>
            <person name="Van Tonder A."/>
            <person name="Ginger M.L."/>
            <person name="Donelson J.E."/>
            <person name="Field M.C."/>
            <person name="Barry J.D."/>
            <person name="Berriman M."/>
            <person name="Hertz-Fowler C."/>
        </authorList>
    </citation>
    <scope>NUCLEOTIDE SEQUENCE [LARGE SCALE GENOMIC DNA]</scope>
    <source>
        <strain evidence="2">IL3000</strain>
    </source>
</reference>
<gene>
    <name evidence="1" type="ORF">TCIL3000_0_50080</name>
</gene>
<evidence type="ECO:0000313" key="1">
    <source>
        <dbReference type="EMBL" id="CCD14390.1"/>
    </source>
</evidence>
<protein>
    <submittedName>
        <fullName evidence="1">WGS project CAEQ00000000 data, annotated contig 2024</fullName>
    </submittedName>
</protein>
<comment type="caution">
    <text evidence="1">The sequence shown here is derived from an EMBL/GenBank/DDBJ whole genome shotgun (WGS) entry which is preliminary data.</text>
</comment>